<sequence>MSDPRTALKVSANSGRRDRHPSSQCNPGNLIAPGMPKVPPDLQEVLSNRSSKRSVSSVAVAQSRTAGAAEEQEAVAGVQGAFTTSSGRRTAATAEKSTPDWRRAATPRQRGTSSSSSSMLPRQQHRAAWSAALAVVACLGLAAAPLAAHAAVKLGGDTDMEGSSLLTPTRGEVMGRTFYFEIPHNPVGVLFMAHGCVHDAADFWPPSKACPECSGLPEEVSHTKQALARGYAVLAVDSKDRDPMSRCYSYGEDKWGVKYVLENWMRQYSLQALPVFGLGISAGASFVLRLPKLTRVNGIISEVLGATYETFPVDNLGATYPPTIFIDMQRDRTMTARIAQSMQKLMENSVPTAKIAVDPRPVTRSFFSDRSEFISPELSRRIVSGLHQIGMIDDAGMVTSDPRYTTQPWRDQLAEVLPELEPDTGETAGPASDWALISEQMNLAWATHEIVGDHLAASLAWLESEGTAAIDQLERELQIKRQTATLSADRQQQPEMQDDEALKEAAKQVAEQLATTTGERDNWGDLYAAYVAWLKANPTAAITFPAWRAAYAPGRMGYKDAAHAAEERAAARAAAAAAGARGEALPGAREALGVAPQHTSL</sequence>
<dbReference type="InterPro" id="IPR029058">
    <property type="entry name" value="AB_hydrolase_fold"/>
</dbReference>
<dbReference type="PANTHER" id="PTHR35128:SF1">
    <property type="entry name" value="SECRETION-REGULATING GUANINE NUCLEOTIDE EXCHANGE FACTOR"/>
    <property type="match status" value="1"/>
</dbReference>
<protein>
    <submittedName>
        <fullName evidence="3">Uncharacterized protein</fullName>
    </submittedName>
</protein>
<dbReference type="PANTHER" id="PTHR35128">
    <property type="entry name" value="SECRETION-REGULATING GUANINE NUCLEOTIDE EXCHANGE FACTOR"/>
    <property type="match status" value="1"/>
</dbReference>
<keyword evidence="2" id="KW-1133">Transmembrane helix</keyword>
<dbReference type="RefSeq" id="XP_005848936.1">
    <property type="nucleotide sequence ID" value="XM_005848874.1"/>
</dbReference>
<feature type="region of interest" description="Disordered" evidence="1">
    <location>
        <begin position="1"/>
        <end position="122"/>
    </location>
</feature>
<organism evidence="4">
    <name type="scientific">Chlorella variabilis</name>
    <name type="common">Green alga</name>
    <dbReference type="NCBI Taxonomy" id="554065"/>
    <lineage>
        <taxon>Eukaryota</taxon>
        <taxon>Viridiplantae</taxon>
        <taxon>Chlorophyta</taxon>
        <taxon>core chlorophytes</taxon>
        <taxon>Trebouxiophyceae</taxon>
        <taxon>Chlorellales</taxon>
        <taxon>Chlorellaceae</taxon>
        <taxon>Chlorella clade</taxon>
        <taxon>Chlorella</taxon>
    </lineage>
</organism>
<evidence type="ECO:0000313" key="3">
    <source>
        <dbReference type="EMBL" id="EFN56834.1"/>
    </source>
</evidence>
<dbReference type="OrthoDB" id="10022521at2759"/>
<dbReference type="SUPFAM" id="SSF53474">
    <property type="entry name" value="alpha/beta-Hydrolases"/>
    <property type="match status" value="1"/>
</dbReference>
<accession>E1ZBD1</accession>
<dbReference type="EMBL" id="GL433841">
    <property type="protein sequence ID" value="EFN56834.1"/>
    <property type="molecule type" value="Genomic_DNA"/>
</dbReference>
<gene>
    <name evidence="3" type="ORF">CHLNCDRAFT_144402</name>
</gene>
<evidence type="ECO:0000313" key="4">
    <source>
        <dbReference type="Proteomes" id="UP000008141"/>
    </source>
</evidence>
<keyword evidence="2" id="KW-0812">Transmembrane</keyword>
<feature type="compositionally biased region" description="Low complexity" evidence="1">
    <location>
        <begin position="47"/>
        <end position="94"/>
    </location>
</feature>
<keyword evidence="2" id="KW-0472">Membrane</keyword>
<evidence type="ECO:0000256" key="1">
    <source>
        <dbReference type="SAM" id="MobiDB-lite"/>
    </source>
</evidence>
<dbReference type="KEGG" id="cvr:CHLNCDRAFT_144402"/>
<feature type="transmembrane region" description="Helical" evidence="2">
    <location>
        <begin position="127"/>
        <end position="152"/>
    </location>
</feature>
<dbReference type="Proteomes" id="UP000008141">
    <property type="component" value="Unassembled WGS sequence"/>
</dbReference>
<dbReference type="eggNOG" id="ENOG502QS1G">
    <property type="taxonomic scope" value="Eukaryota"/>
</dbReference>
<evidence type="ECO:0000256" key="2">
    <source>
        <dbReference type="SAM" id="Phobius"/>
    </source>
</evidence>
<dbReference type="GeneID" id="17356027"/>
<dbReference type="STRING" id="554065.E1ZBD1"/>
<dbReference type="InParanoid" id="E1ZBD1"/>
<proteinExistence type="predicted"/>
<keyword evidence="4" id="KW-1185">Reference proteome</keyword>
<dbReference type="AlphaFoldDB" id="E1ZBD1"/>
<reference evidence="3 4" key="1">
    <citation type="journal article" date="2010" name="Plant Cell">
        <title>The Chlorella variabilis NC64A genome reveals adaptation to photosymbiosis, coevolution with viruses, and cryptic sex.</title>
        <authorList>
            <person name="Blanc G."/>
            <person name="Duncan G."/>
            <person name="Agarkova I."/>
            <person name="Borodovsky M."/>
            <person name="Gurnon J."/>
            <person name="Kuo A."/>
            <person name="Lindquist E."/>
            <person name="Lucas S."/>
            <person name="Pangilinan J."/>
            <person name="Polle J."/>
            <person name="Salamov A."/>
            <person name="Terry A."/>
            <person name="Yamada T."/>
            <person name="Dunigan D.D."/>
            <person name="Grigoriev I.V."/>
            <person name="Claverie J.M."/>
            <person name="Van Etten J.L."/>
        </authorList>
    </citation>
    <scope>NUCLEOTIDE SEQUENCE [LARGE SCALE GENOMIC DNA]</scope>
    <source>
        <strain evidence="3 4">NC64A</strain>
    </source>
</reference>
<name>E1ZBD1_CHLVA</name>
<dbReference type="FunCoup" id="E1ZBD1">
    <property type="interactions" value="101"/>
</dbReference>